<dbReference type="InterPro" id="IPR002048">
    <property type="entry name" value="EF_hand_dom"/>
</dbReference>
<dbReference type="PROSITE" id="PS50222">
    <property type="entry name" value="EF_HAND_2"/>
    <property type="match status" value="1"/>
</dbReference>
<feature type="region of interest" description="Disordered" evidence="3">
    <location>
        <begin position="1372"/>
        <end position="1392"/>
    </location>
</feature>
<feature type="region of interest" description="Disordered" evidence="3">
    <location>
        <begin position="722"/>
        <end position="776"/>
    </location>
</feature>
<dbReference type="Gene3D" id="1.10.238.220">
    <property type="match status" value="1"/>
</dbReference>
<feature type="region of interest" description="Disordered" evidence="3">
    <location>
        <begin position="670"/>
        <end position="693"/>
    </location>
</feature>
<dbReference type="EMBL" id="QEAP01000010">
    <property type="protein sequence ID" value="TPX78015.1"/>
    <property type="molecule type" value="Genomic_DNA"/>
</dbReference>
<keyword evidence="2" id="KW-0106">Calcium</keyword>
<feature type="compositionally biased region" description="Low complexity" evidence="3">
    <location>
        <begin position="684"/>
        <end position="693"/>
    </location>
</feature>
<keyword evidence="1" id="KW-0479">Metal-binding</keyword>
<feature type="region of interest" description="Disordered" evidence="3">
    <location>
        <begin position="355"/>
        <end position="394"/>
    </location>
</feature>
<feature type="compositionally biased region" description="Polar residues" evidence="3">
    <location>
        <begin position="124"/>
        <end position="133"/>
    </location>
</feature>
<dbReference type="PROSITE" id="PS00018">
    <property type="entry name" value="EF_HAND_1"/>
    <property type="match status" value="1"/>
</dbReference>
<feature type="compositionally biased region" description="Acidic residues" evidence="3">
    <location>
        <begin position="722"/>
        <end position="737"/>
    </location>
</feature>
<feature type="compositionally biased region" description="Low complexity" evidence="3">
    <location>
        <begin position="134"/>
        <end position="162"/>
    </location>
</feature>
<evidence type="ECO:0000256" key="3">
    <source>
        <dbReference type="SAM" id="MobiDB-lite"/>
    </source>
</evidence>
<feature type="region of interest" description="Disordered" evidence="3">
    <location>
        <begin position="1207"/>
        <end position="1228"/>
    </location>
</feature>
<comment type="caution">
    <text evidence="5">The sequence shown here is derived from an EMBL/GenBank/DDBJ whole genome shotgun (WGS) entry which is preliminary data.</text>
</comment>
<dbReference type="InterPro" id="IPR018247">
    <property type="entry name" value="EF_Hand_1_Ca_BS"/>
</dbReference>
<name>A0A507FR26_9FUNG</name>
<dbReference type="Proteomes" id="UP000320333">
    <property type="component" value="Unassembled WGS sequence"/>
</dbReference>
<feature type="compositionally biased region" description="Polar residues" evidence="3">
    <location>
        <begin position="322"/>
        <end position="338"/>
    </location>
</feature>
<dbReference type="InterPro" id="IPR041534">
    <property type="entry name" value="EF-hand_13"/>
</dbReference>
<dbReference type="InterPro" id="IPR011992">
    <property type="entry name" value="EF-hand-dom_pair"/>
</dbReference>
<sequence>MKKWFKSLGGVSTKENAAAAEKTGESAARSERASRESARSDEKERERARGRERTRTAATAGMNSHSSADVHPITDNHLTTPAATATTRPRSRSAARLRSFISSLRSPRASLDGHNSPANKDASSESIHSNQSVQSIQPTSSVSRSRSSPQSHSPHSLPQSVPAEEEVLANAATPPSVTGSIFSAALSTDDDHISSVPGPQASPVQMFTFNPPPSPVEGVSLHRSLPLPIRQPMSTTPDNDSDNYSKPINPVQLRRSSMPASIGRSPLTITETTASAGGSVLSGFVSVIRRTSVSIAAGSVESLKMLRQLSSSPSTVAKEPSNPLSTSDTNTLPTDSTIPVINLTDAPFKYADEDADDIQRSSRNPSALPDDETLVDHHPNSKSVSPTTTTSTFENQDAKALERIASLEASLNQHTIYEHSLQSGASGNDFDDDRYITGKPAMNDAAIVVEEVALVNDSAGEVHVGEVAVGLKAQGLLDVDRAAGTEVLQSDTDKKAIQHNADNRTESLSFANEESEVSSDLKARTPDSFVVVEDAPSSDASFPDAAVRSSTDTEEPVSTILAITPGIPNDLFEEEAKIPAVDIIPVALCQETIVVSSSISSEQGPEQEGLVTHAFEEESHQPSPTSIVPSTGVHVQAAAAPLLETVKDSLAEEKVPAEVLSLELAPVESLASAPKTPSPPPSPQRSTSSARSSLLDSLLPAQLRSLSADLIENDLLSTIADDLTDESASEDEEDDSAGEFRDKNYVQVTGFATTAGGRHSGGIADEDDDGSGSTASSASIVDDLFEAVGAGVEDDDAVVVLDTDESLALQGNQDQPTPIDGDLETEGEIVDKAKESAQAQLIAATDDFVENDSKMSFPGSTESVVEGAIASYNGESETSETDEKDLSANGDFGPDFPAPPTASSVQTLSSIKTNNDQVSKTLDALKSRLTFRSFVHPSEKERLADQALESARPIFFPIVSSGSIDTVRSSVGSIKDLQKSKSFTRQEFHSVTECCRLPRHLTYALHKKICAMNQAHDTIPSNDLSQISQVTWVQFEAFVEGLYRRFYPDVEALTFEILRTQTNGDRILVPEDFRVFVEDVLENNSAFAFLASSPDFQLRFTETVIVRLFYSNHFHGRNRMSLRDFRTAHVYKVIAEIEAATNSLSLSIPAPFCYKDFYVIYCAFWELDKDHDMYLTLHDLERYSDRGVSHAALARVVECYGRVPDVSAKKSTPASASASPTSPSAPELVQESSTIELLAQNRIKCFGFQEFVAFIMAVEDKTSVSGLYYWFRVLDIDEDGLVSLLEIETFWEHQYTKVPEQYTVFDFFSLILDLIRPEASSISLLDLKRNAVAAGLFLDFLLDSRRHVENIRRSADVSYRLNDEVWILEDVGSVKPPSQDDGEEDSPVEEAGALSKRIKLEGWQKFVERRYRLLSGAVTEEEEVDSE</sequence>
<organism evidence="5 6">
    <name type="scientific">Chytriomyces confervae</name>
    <dbReference type="NCBI Taxonomy" id="246404"/>
    <lineage>
        <taxon>Eukaryota</taxon>
        <taxon>Fungi</taxon>
        <taxon>Fungi incertae sedis</taxon>
        <taxon>Chytridiomycota</taxon>
        <taxon>Chytridiomycota incertae sedis</taxon>
        <taxon>Chytridiomycetes</taxon>
        <taxon>Chytridiales</taxon>
        <taxon>Chytriomycetaceae</taxon>
        <taxon>Chytriomyces</taxon>
    </lineage>
</organism>
<feature type="compositionally biased region" description="Basic and acidic residues" evidence="3">
    <location>
        <begin position="493"/>
        <end position="505"/>
    </location>
</feature>
<dbReference type="GO" id="GO:0019888">
    <property type="term" value="F:protein phosphatase regulator activity"/>
    <property type="evidence" value="ECO:0007669"/>
    <property type="project" value="TreeGrafter"/>
</dbReference>
<feature type="compositionally biased region" description="Low complexity" evidence="3">
    <location>
        <begin position="96"/>
        <end position="108"/>
    </location>
</feature>
<proteinExistence type="predicted"/>
<feature type="region of interest" description="Disordered" evidence="3">
    <location>
        <begin position="311"/>
        <end position="338"/>
    </location>
</feature>
<reference evidence="5 6" key="1">
    <citation type="journal article" date="2019" name="Sci. Rep.">
        <title>Comparative genomics of chytrid fungi reveal insights into the obligate biotrophic and pathogenic lifestyle of Synchytrium endobioticum.</title>
        <authorList>
            <person name="van de Vossenberg B.T.L.H."/>
            <person name="Warris S."/>
            <person name="Nguyen H.D.T."/>
            <person name="van Gent-Pelzer M.P.E."/>
            <person name="Joly D.L."/>
            <person name="van de Geest H.C."/>
            <person name="Bonants P.J.M."/>
            <person name="Smith D.S."/>
            <person name="Levesque C.A."/>
            <person name="van der Lee T.A.J."/>
        </authorList>
    </citation>
    <scope>NUCLEOTIDE SEQUENCE [LARGE SCALE GENOMIC DNA]</scope>
    <source>
        <strain evidence="5 6">CBS 675.73</strain>
    </source>
</reference>
<dbReference type="PANTHER" id="PTHR14095">
    <property type="entry name" value="PHOSPHATASE 2A REGULATORY SUBUNIT-RELATED"/>
    <property type="match status" value="1"/>
</dbReference>
<dbReference type="Pfam" id="PF17958">
    <property type="entry name" value="EF-hand_13"/>
    <property type="match status" value="1"/>
</dbReference>
<protein>
    <recommendedName>
        <fullName evidence="4">EF-hand domain-containing protein</fullName>
    </recommendedName>
</protein>
<feature type="compositionally biased region" description="Basic and acidic residues" evidence="3">
    <location>
        <begin position="22"/>
        <end position="55"/>
    </location>
</feature>
<feature type="compositionally biased region" description="Low complexity" evidence="3">
    <location>
        <begin position="1209"/>
        <end position="1226"/>
    </location>
</feature>
<feature type="domain" description="EF-hand" evidence="4">
    <location>
        <begin position="1262"/>
        <end position="1297"/>
    </location>
</feature>
<dbReference type="GO" id="GO:0000159">
    <property type="term" value="C:protein phosphatase type 2A complex"/>
    <property type="evidence" value="ECO:0007669"/>
    <property type="project" value="TreeGrafter"/>
</dbReference>
<evidence type="ECO:0000313" key="5">
    <source>
        <dbReference type="EMBL" id="TPX78015.1"/>
    </source>
</evidence>
<dbReference type="Gene3D" id="1.10.238.10">
    <property type="entry name" value="EF-hand"/>
    <property type="match status" value="1"/>
</dbReference>
<feature type="region of interest" description="Disordered" evidence="3">
    <location>
        <begin position="1"/>
        <end position="162"/>
    </location>
</feature>
<feature type="region of interest" description="Disordered" evidence="3">
    <location>
        <begin position="493"/>
        <end position="522"/>
    </location>
</feature>
<gene>
    <name evidence="5" type="ORF">CcCBS67573_g00669</name>
</gene>
<keyword evidence="6" id="KW-1185">Reference proteome</keyword>
<evidence type="ECO:0000256" key="2">
    <source>
        <dbReference type="ARBA" id="ARBA00022837"/>
    </source>
</evidence>
<evidence type="ECO:0000259" key="4">
    <source>
        <dbReference type="PROSITE" id="PS50222"/>
    </source>
</evidence>
<dbReference type="STRING" id="246404.A0A507FR26"/>
<dbReference type="SUPFAM" id="SSF47473">
    <property type="entry name" value="EF-hand"/>
    <property type="match status" value="1"/>
</dbReference>
<evidence type="ECO:0000313" key="6">
    <source>
        <dbReference type="Proteomes" id="UP000320333"/>
    </source>
</evidence>
<feature type="compositionally biased region" description="Low complexity" evidence="3">
    <location>
        <begin position="381"/>
        <end position="392"/>
    </location>
</feature>
<evidence type="ECO:0000256" key="1">
    <source>
        <dbReference type="ARBA" id="ARBA00022723"/>
    </source>
</evidence>
<feature type="compositionally biased region" description="Low complexity" evidence="3">
    <location>
        <begin position="78"/>
        <end position="88"/>
    </location>
</feature>
<dbReference type="GO" id="GO:0005509">
    <property type="term" value="F:calcium ion binding"/>
    <property type="evidence" value="ECO:0007669"/>
    <property type="project" value="InterPro"/>
</dbReference>
<feature type="compositionally biased region" description="Low complexity" evidence="3">
    <location>
        <begin position="534"/>
        <end position="546"/>
    </location>
</feature>
<dbReference type="PANTHER" id="PTHR14095:SF0">
    <property type="entry name" value="MIP22305P"/>
    <property type="match status" value="1"/>
</dbReference>
<accession>A0A507FR26</accession>
<feature type="region of interest" description="Disordered" evidence="3">
    <location>
        <begin position="534"/>
        <end position="557"/>
    </location>
</feature>
<dbReference type="OrthoDB" id="2131406at2759"/>